<protein>
    <submittedName>
        <fullName evidence="1">Uncharacterized protein</fullName>
    </submittedName>
</protein>
<comment type="caution">
    <text evidence="1">The sequence shown here is derived from an EMBL/GenBank/DDBJ whole genome shotgun (WGS) entry which is preliminary data.</text>
</comment>
<reference evidence="1 2" key="1">
    <citation type="submission" date="2017-03" db="EMBL/GenBank/DDBJ databases">
        <title>Whole genome sequences of fourteen strains of Bradyrhizobium canariense and one strain of Bradyrhizobium japonicum isolated from Lupinus (Papilionoideae: Genisteae) species in Algeria.</title>
        <authorList>
            <person name="Crovadore J."/>
            <person name="Chekireb D."/>
            <person name="Brachmann A."/>
            <person name="Chablais R."/>
            <person name="Cochard B."/>
            <person name="Lefort F."/>
        </authorList>
    </citation>
    <scope>NUCLEOTIDE SEQUENCE [LARGE SCALE GENOMIC DNA]</scope>
    <source>
        <strain evidence="1 2">UBMA197</strain>
    </source>
</reference>
<name>A0A1Y2JUC0_BRAJP</name>
<dbReference type="EMBL" id="NAFL01000237">
    <property type="protein sequence ID" value="OSJ33877.1"/>
    <property type="molecule type" value="Genomic_DNA"/>
</dbReference>
<accession>A0A1Y2JUC0</accession>
<sequence>MYDDAPQRFCWHESMSNNRQEIRPWSPEEEAQLLALHDEGMTATELGERLGRSRQAVYGRLQRFRKQRGRVSRINGRAFAQWIG</sequence>
<organism evidence="1 2">
    <name type="scientific">Bradyrhizobium japonicum</name>
    <dbReference type="NCBI Taxonomy" id="375"/>
    <lineage>
        <taxon>Bacteria</taxon>
        <taxon>Pseudomonadati</taxon>
        <taxon>Pseudomonadota</taxon>
        <taxon>Alphaproteobacteria</taxon>
        <taxon>Hyphomicrobiales</taxon>
        <taxon>Nitrobacteraceae</taxon>
        <taxon>Bradyrhizobium</taxon>
    </lineage>
</organism>
<evidence type="ECO:0000313" key="2">
    <source>
        <dbReference type="Proteomes" id="UP000193335"/>
    </source>
</evidence>
<proteinExistence type="predicted"/>
<gene>
    <name evidence="1" type="ORF">BSZ19_13825</name>
</gene>
<dbReference type="Gene3D" id="1.10.10.60">
    <property type="entry name" value="Homeodomain-like"/>
    <property type="match status" value="1"/>
</dbReference>
<dbReference type="Pfam" id="PF13384">
    <property type="entry name" value="HTH_23"/>
    <property type="match status" value="1"/>
</dbReference>
<dbReference type="InterPro" id="IPR009057">
    <property type="entry name" value="Homeodomain-like_sf"/>
</dbReference>
<dbReference type="AlphaFoldDB" id="A0A1Y2JUC0"/>
<evidence type="ECO:0000313" key="1">
    <source>
        <dbReference type="EMBL" id="OSJ33877.1"/>
    </source>
</evidence>
<dbReference type="SUPFAM" id="SSF46689">
    <property type="entry name" value="Homeodomain-like"/>
    <property type="match status" value="1"/>
</dbReference>
<dbReference type="Proteomes" id="UP000193335">
    <property type="component" value="Unassembled WGS sequence"/>
</dbReference>